<name>A0AAU0UL28_9FIRM</name>
<feature type="transmembrane region" description="Helical" evidence="1">
    <location>
        <begin position="111"/>
        <end position="131"/>
    </location>
</feature>
<feature type="transmembrane region" description="Helical" evidence="1">
    <location>
        <begin position="52"/>
        <end position="74"/>
    </location>
</feature>
<feature type="transmembrane region" description="Helical" evidence="1">
    <location>
        <begin position="177"/>
        <end position="197"/>
    </location>
</feature>
<keyword evidence="1" id="KW-0812">Transmembrane</keyword>
<dbReference type="KEGG" id="dbc:MFMK1_000886"/>
<evidence type="ECO:0000313" key="2">
    <source>
        <dbReference type="EMBL" id="WRO21092.1"/>
    </source>
</evidence>
<keyword evidence="3" id="KW-1185">Reference proteome</keyword>
<dbReference type="Pfam" id="PF19700">
    <property type="entry name" value="DUF6198"/>
    <property type="match status" value="1"/>
</dbReference>
<dbReference type="Proteomes" id="UP001329915">
    <property type="component" value="Chromosome"/>
</dbReference>
<dbReference type="PANTHER" id="PTHR40078">
    <property type="entry name" value="INTEGRAL MEMBRANE PROTEIN-RELATED"/>
    <property type="match status" value="1"/>
</dbReference>
<protein>
    <recommendedName>
        <fullName evidence="4">YitT family protein</fullName>
    </recommendedName>
</protein>
<organism evidence="2 3">
    <name type="scientific">Metallumcola ferriviriculae</name>
    <dbReference type="NCBI Taxonomy" id="3039180"/>
    <lineage>
        <taxon>Bacteria</taxon>
        <taxon>Bacillati</taxon>
        <taxon>Bacillota</taxon>
        <taxon>Clostridia</taxon>
        <taxon>Neomoorellales</taxon>
        <taxon>Desulfitibacteraceae</taxon>
        <taxon>Metallumcola</taxon>
    </lineage>
</organism>
<accession>A0AAU0UL28</accession>
<dbReference type="AlphaFoldDB" id="A0AAU0UL28"/>
<feature type="transmembrane region" description="Helical" evidence="1">
    <location>
        <begin position="152"/>
        <end position="171"/>
    </location>
</feature>
<sequence length="220" mass="24271">MSSRRTVYMFKYLYMIAGFAIIAVGIDMQRQAQVGLPSYGVLHQGIAIKTMLTFGQASILVSLLCIVISTLLAVKPRMATILNMLFIGYFVDWFYPVVVSLQTADKLWQQLLLFLAGTALVAWGIAMYISANLGSGPRDSLMLALVKKIRQRVGLVVTGIESIVLVLGFLLGGPVGWGTIISALTMGWFVEIGLKFFRWVGTMNRFSQVIQVTVEQSAKH</sequence>
<feature type="transmembrane region" description="Helical" evidence="1">
    <location>
        <begin position="12"/>
        <end position="32"/>
    </location>
</feature>
<keyword evidence="1" id="KW-1133">Transmembrane helix</keyword>
<gene>
    <name evidence="2" type="ORF">MFMK1_000886</name>
</gene>
<dbReference type="RefSeq" id="WP_366923949.1">
    <property type="nucleotide sequence ID" value="NZ_CP121694.1"/>
</dbReference>
<feature type="transmembrane region" description="Helical" evidence="1">
    <location>
        <begin position="81"/>
        <end position="99"/>
    </location>
</feature>
<proteinExistence type="predicted"/>
<keyword evidence="1" id="KW-0472">Membrane</keyword>
<reference evidence="2 3" key="1">
    <citation type="submission" date="2023-04" db="EMBL/GenBank/DDBJ databases">
        <authorList>
            <person name="Hsu D."/>
        </authorList>
    </citation>
    <scope>NUCLEOTIDE SEQUENCE [LARGE SCALE GENOMIC DNA]</scope>
    <source>
        <strain evidence="2 3">MK1</strain>
    </source>
</reference>
<dbReference type="EMBL" id="CP121694">
    <property type="protein sequence ID" value="WRO21092.1"/>
    <property type="molecule type" value="Genomic_DNA"/>
</dbReference>
<evidence type="ECO:0000256" key="1">
    <source>
        <dbReference type="SAM" id="Phobius"/>
    </source>
</evidence>
<dbReference type="PANTHER" id="PTHR40078:SF1">
    <property type="entry name" value="INTEGRAL MEMBRANE PROTEIN"/>
    <property type="match status" value="1"/>
</dbReference>
<evidence type="ECO:0000313" key="3">
    <source>
        <dbReference type="Proteomes" id="UP001329915"/>
    </source>
</evidence>
<evidence type="ECO:0008006" key="4">
    <source>
        <dbReference type="Google" id="ProtNLM"/>
    </source>
</evidence>
<dbReference type="InterPro" id="IPR038750">
    <property type="entry name" value="YczE/YyaS-like"/>
</dbReference>